<dbReference type="Proteomes" id="UP001152799">
    <property type="component" value="Chromosome 3"/>
</dbReference>
<dbReference type="PANTHER" id="PTHR22753">
    <property type="entry name" value="TRANSMEMBRANE PROTEIN 68"/>
    <property type="match status" value="1"/>
</dbReference>
<protein>
    <recommendedName>
        <fullName evidence="2">Phospholipid/glycerol acyltransferase domain-containing protein</fullName>
    </recommendedName>
</protein>
<dbReference type="CDD" id="cd07987">
    <property type="entry name" value="LPLAT_MGAT-like"/>
    <property type="match status" value="1"/>
</dbReference>
<name>A0A9N9MP62_9CUCU</name>
<keyword evidence="4" id="KW-1185">Reference proteome</keyword>
<evidence type="ECO:0000313" key="4">
    <source>
        <dbReference type="Proteomes" id="UP001152799"/>
    </source>
</evidence>
<dbReference type="Pfam" id="PF01553">
    <property type="entry name" value="Acyltransferase"/>
    <property type="match status" value="1"/>
</dbReference>
<evidence type="ECO:0000313" key="3">
    <source>
        <dbReference type="EMBL" id="CAG9766252.1"/>
    </source>
</evidence>
<feature type="transmembrane region" description="Helical" evidence="1">
    <location>
        <begin position="34"/>
        <end position="58"/>
    </location>
</feature>
<keyword evidence="1" id="KW-1133">Transmembrane helix</keyword>
<feature type="domain" description="Phospholipid/glycerol acyltransferase" evidence="2">
    <location>
        <begin position="97"/>
        <end position="220"/>
    </location>
</feature>
<evidence type="ECO:0000256" key="1">
    <source>
        <dbReference type="SAM" id="Phobius"/>
    </source>
</evidence>
<dbReference type="GO" id="GO:0016746">
    <property type="term" value="F:acyltransferase activity"/>
    <property type="evidence" value="ECO:0007669"/>
    <property type="project" value="InterPro"/>
</dbReference>
<dbReference type="PANTHER" id="PTHR22753:SF14">
    <property type="entry name" value="MONOACYLGLYCEROL_DIACYLGLYCEROL O-ACYLTRANSFERASE"/>
    <property type="match status" value="1"/>
</dbReference>
<sequence length="325" mass="37365">MSSIDQVFRFVKDITVDYIDIDYSLWLTWCLTPLLVTFLLPAVIGLLLYISALTLYIYKLHWGPLRDALTTGDKWIAARKFIGVIWDAHGWIWHGYEINGLENLPETGPALVIYYHGAIPIDIYYFLAKIYLSRNRIVHTVADHFLFKVPGFSILADCMKIIPGTVQSCSNILKEGNYLAIAPGGVYEAQFSEQYNLMWKRRLGFAKAAIEAKVPVIPMFSENIRESFRTLTLGRKIFLKLYSWTKFPFSPLYGGFPVKMTTHVGKPIPYEPNITPEELQQKVAASLEDLIKKHQRLPGNILLSILERIPYFRKSFKKSKKDHNN</sequence>
<dbReference type="InterPro" id="IPR002123">
    <property type="entry name" value="Plipid/glycerol_acylTrfase"/>
</dbReference>
<dbReference type="OrthoDB" id="44277at2759"/>
<reference evidence="3" key="1">
    <citation type="submission" date="2022-01" db="EMBL/GenBank/DDBJ databases">
        <authorList>
            <person name="King R."/>
        </authorList>
    </citation>
    <scope>NUCLEOTIDE SEQUENCE</scope>
</reference>
<gene>
    <name evidence="3" type="ORF">CEUTPL_LOCUS6839</name>
</gene>
<dbReference type="GO" id="GO:0016020">
    <property type="term" value="C:membrane"/>
    <property type="evidence" value="ECO:0007669"/>
    <property type="project" value="TreeGrafter"/>
</dbReference>
<keyword evidence="1" id="KW-0812">Transmembrane</keyword>
<organism evidence="3 4">
    <name type="scientific">Ceutorhynchus assimilis</name>
    <name type="common">cabbage seed weevil</name>
    <dbReference type="NCBI Taxonomy" id="467358"/>
    <lineage>
        <taxon>Eukaryota</taxon>
        <taxon>Metazoa</taxon>
        <taxon>Ecdysozoa</taxon>
        <taxon>Arthropoda</taxon>
        <taxon>Hexapoda</taxon>
        <taxon>Insecta</taxon>
        <taxon>Pterygota</taxon>
        <taxon>Neoptera</taxon>
        <taxon>Endopterygota</taxon>
        <taxon>Coleoptera</taxon>
        <taxon>Polyphaga</taxon>
        <taxon>Cucujiformia</taxon>
        <taxon>Curculionidae</taxon>
        <taxon>Ceutorhynchinae</taxon>
        <taxon>Ceutorhynchus</taxon>
    </lineage>
</organism>
<dbReference type="AlphaFoldDB" id="A0A9N9MP62"/>
<dbReference type="EMBL" id="OU892279">
    <property type="protein sequence ID" value="CAG9766252.1"/>
    <property type="molecule type" value="Genomic_DNA"/>
</dbReference>
<proteinExistence type="predicted"/>
<keyword evidence="1" id="KW-0472">Membrane</keyword>
<evidence type="ECO:0000259" key="2">
    <source>
        <dbReference type="Pfam" id="PF01553"/>
    </source>
</evidence>
<accession>A0A9N9MP62</accession>
<dbReference type="SUPFAM" id="SSF69593">
    <property type="entry name" value="Glycerol-3-phosphate (1)-acyltransferase"/>
    <property type="match status" value="1"/>
</dbReference>